<dbReference type="CDD" id="cd00093">
    <property type="entry name" value="HTH_XRE"/>
    <property type="match status" value="1"/>
</dbReference>
<dbReference type="PANTHER" id="PTHR43236:SF1">
    <property type="entry name" value="BLL7220 PROTEIN"/>
    <property type="match status" value="1"/>
</dbReference>
<gene>
    <name evidence="3" type="ORF">GA0070620_3854</name>
</gene>
<dbReference type="InterPro" id="IPR001387">
    <property type="entry name" value="Cro/C1-type_HTH"/>
</dbReference>
<dbReference type="PANTHER" id="PTHR43236">
    <property type="entry name" value="ANTITOXIN HIGA1"/>
    <property type="match status" value="1"/>
</dbReference>
<dbReference type="PATRIC" id="fig|307121.4.peg.3935"/>
<dbReference type="SUPFAM" id="SSF47413">
    <property type="entry name" value="lambda repressor-like DNA-binding domains"/>
    <property type="match status" value="1"/>
</dbReference>
<dbReference type="GO" id="GO:0003677">
    <property type="term" value="F:DNA binding"/>
    <property type="evidence" value="ECO:0007669"/>
    <property type="project" value="InterPro"/>
</dbReference>
<dbReference type="InterPro" id="IPR052345">
    <property type="entry name" value="Rad_response_metalloprotease"/>
</dbReference>
<feature type="domain" description="HTH cro/C1-type" evidence="2">
    <location>
        <begin position="11"/>
        <end position="65"/>
    </location>
</feature>
<dbReference type="PROSITE" id="PS50943">
    <property type="entry name" value="HTH_CROC1"/>
    <property type="match status" value="1"/>
</dbReference>
<dbReference type="OrthoDB" id="9794834at2"/>
<accession>A0A1C3N6Z6</accession>
<dbReference type="EMBL" id="LT598496">
    <property type="protein sequence ID" value="SBV28313.1"/>
    <property type="molecule type" value="Genomic_DNA"/>
</dbReference>
<protein>
    <submittedName>
        <fullName evidence="3">Zn-dependent peptidase ImmA, M78 family</fullName>
    </submittedName>
</protein>
<dbReference type="Gene3D" id="1.10.260.40">
    <property type="entry name" value="lambda repressor-like DNA-binding domains"/>
    <property type="match status" value="1"/>
</dbReference>
<dbReference type="InterPro" id="IPR010359">
    <property type="entry name" value="IrrE_HExxH"/>
</dbReference>
<sequence>MSTSKFERGRLRVARELVGLSQAQLAAAVGLTPAAISQFESGAARPSPESVHALSATLQVPTEFLAQPLTETHEGFFRSLRRTAVVDRRRARAIAHVAHDLALHATRTGHFACGDVPRIRSSGLDAPRSEIERIADQVRKTWNVPAGPITDVVRLLEGHGIAVIRLPLGTADVDAFSLPFPDHPVVVLGTDKNDRARSRFDAAHELAHLVLHGEQIWGIKEVETQAHQFAAAFLMPADEIRNQLPTTVDWPKLFELKRYWQVSLAALLMRARTLGRMTESTYLTAIKASSARGWRRLEPVPLGPPETPSRLLSYLEAPHSKSARAALPAHIIAGITTATTSIE</sequence>
<evidence type="ECO:0000313" key="3">
    <source>
        <dbReference type="EMBL" id="SBV28313.1"/>
    </source>
</evidence>
<evidence type="ECO:0000313" key="4">
    <source>
        <dbReference type="Proteomes" id="UP000199393"/>
    </source>
</evidence>
<dbReference type="RefSeq" id="WP_091592807.1">
    <property type="nucleotide sequence ID" value="NZ_JBHRWG010000004.1"/>
</dbReference>
<organism evidence="3 4">
    <name type="scientific">Micromonospora krabiensis</name>
    <dbReference type="NCBI Taxonomy" id="307121"/>
    <lineage>
        <taxon>Bacteria</taxon>
        <taxon>Bacillati</taxon>
        <taxon>Actinomycetota</taxon>
        <taxon>Actinomycetes</taxon>
        <taxon>Micromonosporales</taxon>
        <taxon>Micromonosporaceae</taxon>
        <taxon>Micromonospora</taxon>
    </lineage>
</organism>
<dbReference type="SMART" id="SM00530">
    <property type="entry name" value="HTH_XRE"/>
    <property type="match status" value="1"/>
</dbReference>
<dbReference type="STRING" id="307121.GA0070620_3854"/>
<dbReference type="Gene3D" id="1.10.10.2910">
    <property type="match status" value="1"/>
</dbReference>
<dbReference type="Proteomes" id="UP000199393">
    <property type="component" value="Chromosome I"/>
</dbReference>
<evidence type="ECO:0000256" key="1">
    <source>
        <dbReference type="ARBA" id="ARBA00007227"/>
    </source>
</evidence>
<dbReference type="Pfam" id="PF06114">
    <property type="entry name" value="Peptidase_M78"/>
    <property type="match status" value="1"/>
</dbReference>
<dbReference type="Pfam" id="PF01381">
    <property type="entry name" value="HTH_3"/>
    <property type="match status" value="1"/>
</dbReference>
<dbReference type="AlphaFoldDB" id="A0A1C3N6Z6"/>
<comment type="similarity">
    <text evidence="1">Belongs to the short-chain fatty acyl-CoA assimilation regulator (ScfR) family.</text>
</comment>
<proteinExistence type="inferred from homology"/>
<dbReference type="InterPro" id="IPR010982">
    <property type="entry name" value="Lambda_DNA-bd_dom_sf"/>
</dbReference>
<name>A0A1C3N6Z6_9ACTN</name>
<keyword evidence="4" id="KW-1185">Reference proteome</keyword>
<reference evidence="4" key="1">
    <citation type="submission" date="2016-06" db="EMBL/GenBank/DDBJ databases">
        <authorList>
            <person name="Varghese N."/>
        </authorList>
    </citation>
    <scope>NUCLEOTIDE SEQUENCE [LARGE SCALE GENOMIC DNA]</scope>
    <source>
        <strain evidence="4">DSM 45344</strain>
    </source>
</reference>
<evidence type="ECO:0000259" key="2">
    <source>
        <dbReference type="PROSITE" id="PS50943"/>
    </source>
</evidence>